<dbReference type="OMA" id="MESHTHV"/>
<dbReference type="FunFam" id="3.30.200.20:FF:000645">
    <property type="entry name" value="Receptor-like protein kinase FERONIA"/>
    <property type="match status" value="1"/>
</dbReference>
<feature type="domain" description="Protein kinase" evidence="15">
    <location>
        <begin position="513"/>
        <end position="790"/>
    </location>
</feature>
<sequence>MKNTNKKTPSCLSNHNTLILISFFLRFILTTTPGDSSSVPAADNILLNCGSPSETVSFNGQNWTGDIGSKFLPSAYQSSSTISAVSDQLVGTVPQIPYMTARIFRSQFTYSFPISPGHKFIRLYFYPALYSAFNTSRVHFSVSTGRYTLLANFSASLTAISLKSAYFIKEFCVHVEGRRLNITFAPSPSTSNGYAFVNGIEIFSMPSNLYTRGRDVPLPFIGQYSPFFIDNRTALEFLYYINVAEPTFSFPEECTNMLGRWIDDSNYIFGAAYGLNVSADWVINYLPTLPYYHAPLGVYSSARTIGSYETVGMNYSLTWRFPIDSGFNYLVRLHFCEIQSEITRANQRVFKIIINNQTAENHMDVIASSGGIAVPMYRDYVVMVHKQYLWLTLSPNTESRPKYSSAILNGLEIIKLSDNNSNLAAHVRLEIGRQVDHAPIIIIVGGVLGGVVALFLLCYLVFRLHRRRNFKSFLGLAPRSDSKRPLNGIMSSIPSDLCRNFPFADIRAATNNFDESLIIGAGGFGKVYKGYTDGGATAVAIKRGNPRSHQGVHEFRNEIEMLSKLRHLHVVSLIGYCCEDREMILVYDYMIHGTLRDHLYKTPKPPLDWKERLKICIGAARGLHYLHTGSQHSIIHRDVKTTNILLDEKWVAKVSDFGLSKMGPTMESHTHVSTVVKGTFGYLDPEYYRRRKLTEKSDVYSFGVVLFEVLFARPAVNPVVEEEEQVSLAEWAISCYQNGTLDKMIDPSLRGQIAPECLMTFAKVAGKCLASRGIERPAMSDVLRDLQLALQLQCSIDASMGMVGGPTLQPS</sequence>
<protein>
    <recommendedName>
        <fullName evidence="15">Protein kinase domain-containing protein</fullName>
    </recommendedName>
</protein>
<evidence type="ECO:0000256" key="2">
    <source>
        <dbReference type="ARBA" id="ARBA00022527"/>
    </source>
</evidence>
<evidence type="ECO:0000256" key="1">
    <source>
        <dbReference type="ARBA" id="ARBA00004479"/>
    </source>
</evidence>
<dbReference type="GO" id="GO:0010038">
    <property type="term" value="P:response to metal ion"/>
    <property type="evidence" value="ECO:0007669"/>
    <property type="project" value="UniProtKB-ARBA"/>
</dbReference>
<keyword evidence="10 13" id="KW-0472">Membrane</keyword>
<dbReference type="InterPro" id="IPR017441">
    <property type="entry name" value="Protein_kinase_ATP_BS"/>
</dbReference>
<dbReference type="FunFam" id="2.60.120.430:FF:000003">
    <property type="entry name" value="FERONIA receptor-like kinase"/>
    <property type="match status" value="1"/>
</dbReference>
<dbReference type="Gene3D" id="1.10.510.10">
    <property type="entry name" value="Transferase(Phosphotransferase) domain 1"/>
    <property type="match status" value="1"/>
</dbReference>
<evidence type="ECO:0000256" key="4">
    <source>
        <dbReference type="ARBA" id="ARBA00022692"/>
    </source>
</evidence>
<comment type="caution">
    <text evidence="16">The sequence shown here is derived from an EMBL/GenBank/DDBJ whole genome shotgun (WGS) entry which is preliminary data.</text>
</comment>
<keyword evidence="5 14" id="KW-0732">Signal</keyword>
<dbReference type="SMART" id="SM00220">
    <property type="entry name" value="S_TKc"/>
    <property type="match status" value="1"/>
</dbReference>
<dbReference type="FunFam" id="1.10.510.10:FF:000252">
    <property type="entry name" value="Receptor-like protein kinase FERONIA"/>
    <property type="match status" value="1"/>
</dbReference>
<keyword evidence="7" id="KW-0418">Kinase</keyword>
<dbReference type="PANTHER" id="PTHR34590">
    <property type="entry name" value="OS03G0124300 PROTEIN-RELATED"/>
    <property type="match status" value="1"/>
</dbReference>
<keyword evidence="4 13" id="KW-0812">Transmembrane</keyword>
<keyword evidence="3" id="KW-0808">Transferase</keyword>
<dbReference type="AlphaFoldDB" id="A0A834Z5A0"/>
<keyword evidence="8 12" id="KW-0067">ATP-binding</keyword>
<dbReference type="InterPro" id="IPR000719">
    <property type="entry name" value="Prot_kinase_dom"/>
</dbReference>
<evidence type="ECO:0000256" key="3">
    <source>
        <dbReference type="ARBA" id="ARBA00022679"/>
    </source>
</evidence>
<dbReference type="Gene3D" id="2.60.120.430">
    <property type="entry name" value="Galactose-binding lectin"/>
    <property type="match status" value="2"/>
</dbReference>
<dbReference type="GO" id="GO:0004674">
    <property type="term" value="F:protein serine/threonine kinase activity"/>
    <property type="evidence" value="ECO:0007669"/>
    <property type="project" value="UniProtKB-KW"/>
</dbReference>
<dbReference type="EMBL" id="JABCRI010000010">
    <property type="protein sequence ID" value="KAF8399657.1"/>
    <property type="molecule type" value="Genomic_DNA"/>
</dbReference>
<dbReference type="PROSITE" id="PS00107">
    <property type="entry name" value="PROTEIN_KINASE_ATP"/>
    <property type="match status" value="1"/>
</dbReference>
<name>A0A834Z5A0_TETSI</name>
<evidence type="ECO:0000256" key="7">
    <source>
        <dbReference type="ARBA" id="ARBA00022777"/>
    </source>
</evidence>
<dbReference type="PANTHER" id="PTHR34590:SF5">
    <property type="entry name" value="OS04G0586500 PROTEIN"/>
    <property type="match status" value="1"/>
</dbReference>
<dbReference type="GO" id="GO:0005524">
    <property type="term" value="F:ATP binding"/>
    <property type="evidence" value="ECO:0007669"/>
    <property type="project" value="UniProtKB-UniRule"/>
</dbReference>
<dbReference type="Pfam" id="PF12819">
    <property type="entry name" value="Malectin_like"/>
    <property type="match status" value="1"/>
</dbReference>
<dbReference type="InterPro" id="IPR045272">
    <property type="entry name" value="ANXUR1/2-like"/>
</dbReference>
<evidence type="ECO:0000256" key="14">
    <source>
        <dbReference type="SAM" id="SignalP"/>
    </source>
</evidence>
<dbReference type="GO" id="GO:0016020">
    <property type="term" value="C:membrane"/>
    <property type="evidence" value="ECO:0007669"/>
    <property type="project" value="UniProtKB-SubCell"/>
</dbReference>
<organism evidence="16 17">
    <name type="scientific">Tetracentron sinense</name>
    <name type="common">Spur-leaf</name>
    <dbReference type="NCBI Taxonomy" id="13715"/>
    <lineage>
        <taxon>Eukaryota</taxon>
        <taxon>Viridiplantae</taxon>
        <taxon>Streptophyta</taxon>
        <taxon>Embryophyta</taxon>
        <taxon>Tracheophyta</taxon>
        <taxon>Spermatophyta</taxon>
        <taxon>Magnoliopsida</taxon>
        <taxon>Trochodendrales</taxon>
        <taxon>Trochodendraceae</taxon>
        <taxon>Tetracentron</taxon>
    </lineage>
</organism>
<dbReference type="Gene3D" id="3.30.200.20">
    <property type="entry name" value="Phosphorylase Kinase, domain 1"/>
    <property type="match status" value="1"/>
</dbReference>
<dbReference type="Proteomes" id="UP000655225">
    <property type="component" value="Unassembled WGS sequence"/>
</dbReference>
<keyword evidence="2" id="KW-0723">Serine/threonine-protein kinase</keyword>
<evidence type="ECO:0000313" key="16">
    <source>
        <dbReference type="EMBL" id="KAF8399657.1"/>
    </source>
</evidence>
<dbReference type="InterPro" id="IPR011009">
    <property type="entry name" value="Kinase-like_dom_sf"/>
</dbReference>
<accession>A0A834Z5A0</accession>
<evidence type="ECO:0000256" key="8">
    <source>
        <dbReference type="ARBA" id="ARBA00022840"/>
    </source>
</evidence>
<reference evidence="16 17" key="1">
    <citation type="submission" date="2020-04" db="EMBL/GenBank/DDBJ databases">
        <title>Plant Genome Project.</title>
        <authorList>
            <person name="Zhang R.-G."/>
        </authorList>
    </citation>
    <scope>NUCLEOTIDE SEQUENCE [LARGE SCALE GENOMIC DNA]</scope>
    <source>
        <strain evidence="16">YNK0</strain>
        <tissue evidence="16">Leaf</tissue>
    </source>
</reference>
<feature type="binding site" evidence="12">
    <location>
        <position position="542"/>
    </location>
    <ligand>
        <name>ATP</name>
        <dbReference type="ChEBI" id="CHEBI:30616"/>
    </ligand>
</feature>
<feature type="transmembrane region" description="Helical" evidence="13">
    <location>
        <begin position="440"/>
        <end position="462"/>
    </location>
</feature>
<dbReference type="GO" id="GO:0004714">
    <property type="term" value="F:transmembrane receptor protein tyrosine kinase activity"/>
    <property type="evidence" value="ECO:0007669"/>
    <property type="project" value="InterPro"/>
</dbReference>
<evidence type="ECO:0000256" key="12">
    <source>
        <dbReference type="PROSITE-ProRule" id="PRU10141"/>
    </source>
</evidence>
<comment type="subcellular location">
    <subcellularLocation>
        <location evidence="1">Membrane</location>
        <topology evidence="1">Single-pass type I membrane protein</topology>
    </subcellularLocation>
</comment>
<dbReference type="CDD" id="cd14066">
    <property type="entry name" value="STKc_IRAK"/>
    <property type="match status" value="1"/>
</dbReference>
<dbReference type="InterPro" id="IPR008271">
    <property type="entry name" value="Ser/Thr_kinase_AS"/>
</dbReference>
<evidence type="ECO:0000256" key="6">
    <source>
        <dbReference type="ARBA" id="ARBA00022741"/>
    </source>
</evidence>
<evidence type="ECO:0000256" key="11">
    <source>
        <dbReference type="ARBA" id="ARBA00023180"/>
    </source>
</evidence>
<evidence type="ECO:0000256" key="5">
    <source>
        <dbReference type="ARBA" id="ARBA00022729"/>
    </source>
</evidence>
<dbReference type="SUPFAM" id="SSF56112">
    <property type="entry name" value="Protein kinase-like (PK-like)"/>
    <property type="match status" value="1"/>
</dbReference>
<dbReference type="InterPro" id="IPR024788">
    <property type="entry name" value="Malectin-like_Carb-bd_dom"/>
</dbReference>
<evidence type="ECO:0000256" key="10">
    <source>
        <dbReference type="ARBA" id="ARBA00023136"/>
    </source>
</evidence>
<dbReference type="OrthoDB" id="1903759at2759"/>
<keyword evidence="11" id="KW-0325">Glycoprotein</keyword>
<proteinExistence type="predicted"/>
<keyword evidence="6 12" id="KW-0547">Nucleotide-binding</keyword>
<dbReference type="Pfam" id="PF07714">
    <property type="entry name" value="PK_Tyr_Ser-Thr"/>
    <property type="match status" value="1"/>
</dbReference>
<evidence type="ECO:0000256" key="13">
    <source>
        <dbReference type="SAM" id="Phobius"/>
    </source>
</evidence>
<dbReference type="FunFam" id="2.60.120.430:FF:000007">
    <property type="entry name" value="FERONIA receptor-like kinase"/>
    <property type="match status" value="1"/>
</dbReference>
<evidence type="ECO:0000259" key="15">
    <source>
        <dbReference type="PROSITE" id="PS50011"/>
    </source>
</evidence>
<keyword evidence="17" id="KW-1185">Reference proteome</keyword>
<dbReference type="InterPro" id="IPR001245">
    <property type="entry name" value="Ser-Thr/Tyr_kinase_cat_dom"/>
</dbReference>
<dbReference type="PROSITE" id="PS00108">
    <property type="entry name" value="PROTEIN_KINASE_ST"/>
    <property type="match status" value="1"/>
</dbReference>
<dbReference type="PROSITE" id="PS50011">
    <property type="entry name" value="PROTEIN_KINASE_DOM"/>
    <property type="match status" value="1"/>
</dbReference>
<evidence type="ECO:0000313" key="17">
    <source>
        <dbReference type="Proteomes" id="UP000655225"/>
    </source>
</evidence>
<gene>
    <name evidence="16" type="ORF">HHK36_015527</name>
</gene>
<evidence type="ECO:0000256" key="9">
    <source>
        <dbReference type="ARBA" id="ARBA00022989"/>
    </source>
</evidence>
<feature type="chain" id="PRO_5032381538" description="Protein kinase domain-containing protein" evidence="14">
    <location>
        <begin position="31"/>
        <end position="811"/>
    </location>
</feature>
<feature type="signal peptide" evidence="14">
    <location>
        <begin position="1"/>
        <end position="30"/>
    </location>
</feature>
<keyword evidence="9 13" id="KW-1133">Transmembrane helix</keyword>